<proteinExistence type="predicted"/>
<evidence type="ECO:0000313" key="3">
    <source>
        <dbReference type="EMBL" id="MBU2714259.1"/>
    </source>
</evidence>
<feature type="non-terminal residue" evidence="3">
    <location>
        <position position="334"/>
    </location>
</feature>
<reference evidence="3 4" key="1">
    <citation type="submission" date="2021-04" db="EMBL/GenBank/DDBJ databases">
        <authorList>
            <person name="Pira H."/>
            <person name="Risdian C."/>
            <person name="Wink J."/>
        </authorList>
    </citation>
    <scope>NUCLEOTIDE SEQUENCE [LARGE SCALE GENOMIC DNA]</scope>
    <source>
        <strain evidence="3 4">WH53</strain>
    </source>
</reference>
<dbReference type="SUPFAM" id="SSF48403">
    <property type="entry name" value="Ankyrin repeat"/>
    <property type="match status" value="1"/>
</dbReference>
<sequence>MSSTYVTLSVNSSEFGASREICNGLSNLNEVNFKEVAAFICEEILKVNSKEVETLSDIFFEYEIVADKEASFSNNYVSLKVGLSEGVEQLFNFFVDNRMTDFIMEAFNSEWQSFDSGYPEAIKYIWRNGRKDIFEFNPDVSENVSKETVNFVAACKKNDVKLVEKLVKQGIDPLVCHEYYPGFLHAVKNDSMDVVEYLMESGLDINLDAIDCEENRVNALIVAIKEDNNRMTHFLINNGINVNFKDSKGDTALSWSLLELNFCAAKKLIDNNADINGKNKYGYPYIFKLMLELNEVGQELDCINNLFDYFVVNGLDINISNNGYNLLMKAVSTG</sequence>
<dbReference type="Pfam" id="PF12796">
    <property type="entry name" value="Ank_2"/>
    <property type="match status" value="1"/>
</dbReference>
<protein>
    <submittedName>
        <fullName evidence="3">Ankyrin repeat domain-containing protein</fullName>
    </submittedName>
</protein>
<accession>A0ABS5ZJI5</accession>
<evidence type="ECO:0000256" key="1">
    <source>
        <dbReference type="ARBA" id="ARBA00022737"/>
    </source>
</evidence>
<dbReference type="PANTHER" id="PTHR24126">
    <property type="entry name" value="ANKYRIN REPEAT, PH AND SEC7 DOMAIN CONTAINING PROTEIN SECG-RELATED"/>
    <property type="match status" value="1"/>
</dbReference>
<dbReference type="PANTHER" id="PTHR24126:SF14">
    <property type="entry name" value="ANK_REP_REGION DOMAIN-CONTAINING PROTEIN"/>
    <property type="match status" value="1"/>
</dbReference>
<evidence type="ECO:0000256" key="2">
    <source>
        <dbReference type="ARBA" id="ARBA00023043"/>
    </source>
</evidence>
<dbReference type="EMBL" id="JAGSOY010000197">
    <property type="protein sequence ID" value="MBU2714259.1"/>
    <property type="molecule type" value="Genomic_DNA"/>
</dbReference>
<keyword evidence="1" id="KW-0677">Repeat</keyword>
<organism evidence="3 4">
    <name type="scientific">Zooshikella harenae</name>
    <dbReference type="NCBI Taxonomy" id="2827238"/>
    <lineage>
        <taxon>Bacteria</taxon>
        <taxon>Pseudomonadati</taxon>
        <taxon>Pseudomonadota</taxon>
        <taxon>Gammaproteobacteria</taxon>
        <taxon>Oceanospirillales</taxon>
        <taxon>Zooshikellaceae</taxon>
        <taxon>Zooshikella</taxon>
    </lineage>
</organism>
<dbReference type="InterPro" id="IPR002110">
    <property type="entry name" value="Ankyrin_rpt"/>
</dbReference>
<evidence type="ECO:0000313" key="4">
    <source>
        <dbReference type="Proteomes" id="UP000690515"/>
    </source>
</evidence>
<dbReference type="RefSeq" id="WP_215822522.1">
    <property type="nucleotide sequence ID" value="NZ_JAGSOY010000197.1"/>
</dbReference>
<dbReference type="InterPro" id="IPR036770">
    <property type="entry name" value="Ankyrin_rpt-contain_sf"/>
</dbReference>
<keyword evidence="2" id="KW-0040">ANK repeat</keyword>
<name>A0ABS5ZJI5_9GAMM</name>
<gene>
    <name evidence="3" type="ORF">KCG35_24740</name>
</gene>
<dbReference type="Gene3D" id="1.25.40.20">
    <property type="entry name" value="Ankyrin repeat-containing domain"/>
    <property type="match status" value="2"/>
</dbReference>
<dbReference type="Proteomes" id="UP000690515">
    <property type="component" value="Unassembled WGS sequence"/>
</dbReference>
<keyword evidence="4" id="KW-1185">Reference proteome</keyword>
<comment type="caution">
    <text evidence="3">The sequence shown here is derived from an EMBL/GenBank/DDBJ whole genome shotgun (WGS) entry which is preliminary data.</text>
</comment>
<dbReference type="SMART" id="SM00248">
    <property type="entry name" value="ANK"/>
    <property type="match status" value="4"/>
</dbReference>